<reference evidence="1" key="2">
    <citation type="journal article" date="2022" name="New Phytol.">
        <title>Evolutionary transition to the ectomycorrhizal habit in the genomes of a hyperdiverse lineage of mushroom-forming fungi.</title>
        <authorList>
            <person name="Looney B."/>
            <person name="Miyauchi S."/>
            <person name="Morin E."/>
            <person name="Drula E."/>
            <person name="Courty P.E."/>
            <person name="Kohler A."/>
            <person name="Kuo A."/>
            <person name="LaButti K."/>
            <person name="Pangilinan J."/>
            <person name="Lipzen A."/>
            <person name="Riley R."/>
            <person name="Andreopoulos W."/>
            <person name="He G."/>
            <person name="Johnson J."/>
            <person name="Nolan M."/>
            <person name="Tritt A."/>
            <person name="Barry K.W."/>
            <person name="Grigoriev I.V."/>
            <person name="Nagy L.G."/>
            <person name="Hibbett D."/>
            <person name="Henrissat B."/>
            <person name="Matheny P.B."/>
            <person name="Labbe J."/>
            <person name="Martin F.M."/>
        </authorList>
    </citation>
    <scope>NUCLEOTIDE SEQUENCE</scope>
    <source>
        <strain evidence="1">EC-137</strain>
    </source>
</reference>
<accession>A0ACB8QL86</accession>
<sequence>MSVDEESWPSHQSTPNLPSTPYEGKEPSYEVTLPPHEHPQNLPLLTRWVAVVTICIGAICTACASSAVGALLASFTEIPAALEFGVGREVTILAISLYVMGLGLGPLIAGPLSDVVGRRAVYLSSFALFFCFSWPVAFAPDIAVFLIFRFVTGFVASAFLSVAGGSVSDMFADHEVATPMAVYTMSPFLSPELGPLYSGFVNQHLNWRWTYHILTIFSFLTLIAIYLFVPESYLPVVLKRKARRLRKETGDDRYFAPAEHSGKSFGQMLLKSCTTPFLLLLREPMALLIDTWNSLILGILYLAFQAFPIIFGNVHGFDTQFVGLTFVGIMIGMLFGLTTVPLWNANYRRRKLALNGQAPPPEIHLLAGQVGGILVAGGLFWLAFTTYRSVHWIVPVIASVPFGTGVYFVFSSSFTYLVVAYRPVAASAMAGNSAMRSSFAAGFPLFAGAMYNRLGTVGATALLAGLTAVMAPLPFIFYRYGARLRAKSKFATPDPAAES</sequence>
<evidence type="ECO:0000313" key="2">
    <source>
        <dbReference type="Proteomes" id="UP000814128"/>
    </source>
</evidence>
<reference evidence="1" key="1">
    <citation type="submission" date="2021-02" db="EMBL/GenBank/DDBJ databases">
        <authorList>
            <consortium name="DOE Joint Genome Institute"/>
            <person name="Ahrendt S."/>
            <person name="Looney B.P."/>
            <person name="Miyauchi S."/>
            <person name="Morin E."/>
            <person name="Drula E."/>
            <person name="Courty P.E."/>
            <person name="Chicoki N."/>
            <person name="Fauchery L."/>
            <person name="Kohler A."/>
            <person name="Kuo A."/>
            <person name="Labutti K."/>
            <person name="Pangilinan J."/>
            <person name="Lipzen A."/>
            <person name="Riley R."/>
            <person name="Andreopoulos W."/>
            <person name="He G."/>
            <person name="Johnson J."/>
            <person name="Barry K.W."/>
            <person name="Grigoriev I.V."/>
            <person name="Nagy L."/>
            <person name="Hibbett D."/>
            <person name="Henrissat B."/>
            <person name="Matheny P.B."/>
            <person name="Labbe J."/>
            <person name="Martin F."/>
        </authorList>
    </citation>
    <scope>NUCLEOTIDE SEQUENCE</scope>
    <source>
        <strain evidence="1">EC-137</strain>
    </source>
</reference>
<protein>
    <submittedName>
        <fullName evidence="1">MFS general substrate transporter</fullName>
    </submittedName>
</protein>
<evidence type="ECO:0000313" key="1">
    <source>
        <dbReference type="EMBL" id="KAI0032578.1"/>
    </source>
</evidence>
<dbReference type="Proteomes" id="UP000814128">
    <property type="component" value="Unassembled WGS sequence"/>
</dbReference>
<dbReference type="EMBL" id="MU273542">
    <property type="protein sequence ID" value="KAI0032578.1"/>
    <property type="molecule type" value="Genomic_DNA"/>
</dbReference>
<gene>
    <name evidence="1" type="ORF">K488DRAFT_85747</name>
</gene>
<keyword evidence="2" id="KW-1185">Reference proteome</keyword>
<name>A0ACB8QL86_9AGAM</name>
<organism evidence="1 2">
    <name type="scientific">Vararia minispora EC-137</name>
    <dbReference type="NCBI Taxonomy" id="1314806"/>
    <lineage>
        <taxon>Eukaryota</taxon>
        <taxon>Fungi</taxon>
        <taxon>Dikarya</taxon>
        <taxon>Basidiomycota</taxon>
        <taxon>Agaricomycotina</taxon>
        <taxon>Agaricomycetes</taxon>
        <taxon>Russulales</taxon>
        <taxon>Lachnocladiaceae</taxon>
        <taxon>Vararia</taxon>
    </lineage>
</organism>
<proteinExistence type="predicted"/>
<comment type="caution">
    <text evidence="1">The sequence shown here is derived from an EMBL/GenBank/DDBJ whole genome shotgun (WGS) entry which is preliminary data.</text>
</comment>